<evidence type="ECO:0000313" key="1">
    <source>
        <dbReference type="EMBL" id="SIO24616.1"/>
    </source>
</evidence>
<proteinExistence type="predicted"/>
<dbReference type="EMBL" id="FSRN01000001">
    <property type="protein sequence ID" value="SIO24616.1"/>
    <property type="molecule type" value="Genomic_DNA"/>
</dbReference>
<dbReference type="AlphaFoldDB" id="A0A1N6HXW9"/>
<organism evidence="1 2">
    <name type="scientific">Carnobacterium alterfunditum</name>
    <dbReference type="NCBI Taxonomy" id="28230"/>
    <lineage>
        <taxon>Bacteria</taxon>
        <taxon>Bacillati</taxon>
        <taxon>Bacillota</taxon>
        <taxon>Bacilli</taxon>
        <taxon>Lactobacillales</taxon>
        <taxon>Carnobacteriaceae</taxon>
        <taxon>Carnobacterium</taxon>
    </lineage>
</organism>
<dbReference type="OrthoDB" id="9936649at2"/>
<accession>A0A1N6HXW9</accession>
<dbReference type="RefSeq" id="WP_034546007.1">
    <property type="nucleotide sequence ID" value="NZ_FSRN01000001.1"/>
</dbReference>
<name>A0A1N6HXW9_9LACT</name>
<dbReference type="PROSITE" id="PS51257">
    <property type="entry name" value="PROKAR_LIPOPROTEIN"/>
    <property type="match status" value="1"/>
</dbReference>
<evidence type="ECO:0008006" key="3">
    <source>
        <dbReference type="Google" id="ProtNLM"/>
    </source>
</evidence>
<reference evidence="2" key="1">
    <citation type="submission" date="2016-11" db="EMBL/GenBank/DDBJ databases">
        <authorList>
            <person name="Varghese N."/>
            <person name="Submissions S."/>
        </authorList>
    </citation>
    <scope>NUCLEOTIDE SEQUENCE [LARGE SCALE GENOMIC DNA]</scope>
    <source>
        <strain evidence="2">313</strain>
    </source>
</reference>
<dbReference type="STRING" id="28230.SAMN05878443_2162"/>
<sequence>MKKNISILLVCSSSLLFGCQNDGNNSSEESNTAIADDGTVVTIVPEDQRIYIDEDVFIYGTGLYKIAGNKADKMNQKDEIKVDGKNCYLLYVFPNADDDSKEDLYYEEY</sequence>
<keyword evidence="2" id="KW-1185">Reference proteome</keyword>
<dbReference type="Proteomes" id="UP000184758">
    <property type="component" value="Unassembled WGS sequence"/>
</dbReference>
<protein>
    <recommendedName>
        <fullName evidence="3">Lipoprotein</fullName>
    </recommendedName>
</protein>
<gene>
    <name evidence="1" type="ORF">SAMN05878443_2162</name>
</gene>
<evidence type="ECO:0000313" key="2">
    <source>
        <dbReference type="Proteomes" id="UP000184758"/>
    </source>
</evidence>